<dbReference type="GO" id="GO:0015093">
    <property type="term" value="F:ferrous iron transmembrane transporter activity"/>
    <property type="evidence" value="ECO:0007669"/>
    <property type="project" value="TreeGrafter"/>
</dbReference>
<keyword evidence="5 8" id="KW-1133">Transmembrane helix</keyword>
<dbReference type="Proteomes" id="UP000323386">
    <property type="component" value="Unassembled WGS sequence"/>
</dbReference>
<keyword evidence="3" id="KW-0406">Ion transport</keyword>
<keyword evidence="10" id="KW-1185">Reference proteome</keyword>
<organism evidence="9 10">
    <name type="scientific">Pseudozyma flocculosa</name>
    <dbReference type="NCBI Taxonomy" id="84751"/>
    <lineage>
        <taxon>Eukaryota</taxon>
        <taxon>Fungi</taxon>
        <taxon>Dikarya</taxon>
        <taxon>Basidiomycota</taxon>
        <taxon>Ustilaginomycotina</taxon>
        <taxon>Ustilaginomycetes</taxon>
        <taxon>Ustilaginales</taxon>
        <taxon>Ustilaginaceae</taxon>
        <taxon>Pseudozyma</taxon>
    </lineage>
</organism>
<feature type="transmembrane region" description="Helical" evidence="8">
    <location>
        <begin position="274"/>
        <end position="293"/>
    </location>
</feature>
<keyword evidence="3" id="KW-0813">Transport</keyword>
<evidence type="ECO:0000313" key="10">
    <source>
        <dbReference type="Proteomes" id="UP000323386"/>
    </source>
</evidence>
<gene>
    <name evidence="9" type="ORF">PSFLO_00355</name>
</gene>
<accession>A0A5C3ERB9</accession>
<dbReference type="PANTHER" id="PTHR31632">
    <property type="entry name" value="IRON TRANSPORTER FTH1"/>
    <property type="match status" value="1"/>
</dbReference>
<evidence type="ECO:0000256" key="7">
    <source>
        <dbReference type="SAM" id="MobiDB-lite"/>
    </source>
</evidence>
<feature type="region of interest" description="Disordered" evidence="7">
    <location>
        <begin position="154"/>
        <end position="213"/>
    </location>
</feature>
<dbReference type="OrthoDB" id="4364at2759"/>
<proteinExistence type="inferred from homology"/>
<keyword evidence="3" id="KW-0408">Iron</keyword>
<reference evidence="9 10" key="1">
    <citation type="submission" date="2018-03" db="EMBL/GenBank/DDBJ databases">
        <authorList>
            <person name="Guldener U."/>
        </authorList>
    </citation>
    <scope>NUCLEOTIDE SEQUENCE [LARGE SCALE GENOMIC DNA]</scope>
    <source>
        <strain evidence="9 10">DAOM196992</strain>
    </source>
</reference>
<comment type="similarity">
    <text evidence="2">Belongs to the oxidase-dependent Fe transporter (OFeT) (TC 9.A.10.1) family.</text>
</comment>
<sequence>MAQGNKVFAPVIFFIAAREALEASLVMGILTGMLENLVEGDKPVTGSSSPANSIDEKDDEKKKKLIKRLRKIVLLGAACGLLVAVIIGSAFLAIFYTQTNDLYGRAEELWEGIFNLVAVLLITPMALAILRANQSKQKWRKKLANAFAAETIQAKSGGQQQQDLREKASTSGSSDDDQHHDAITTVPQLGSSSSSIEQGDATKTPASDLKADPMDSAAVAGKPAATSWYGRLRERMTRGTLALFTIPFVTVLREGLEGFVFIGGVSLSLPASSIPFPAILGLAVGLLVGFVIFRSNSVLGVRAFLLGSTCLLLLIAAGMASRSVYYLQFYRYIQLVGDAAAESGSGPGSYQSDGYIWHFNYGNPEVKTGAGAGWGILNSLVGWNNTATYGSVFMYVGYWLAVTAYLLACWWKEGRARVAWGGKTLWESGRAAAVRKQRAARLAQRTQAGSCSVVEA</sequence>
<feature type="compositionally biased region" description="Polar residues" evidence="7">
    <location>
        <begin position="185"/>
        <end position="197"/>
    </location>
</feature>
<evidence type="ECO:0000256" key="5">
    <source>
        <dbReference type="ARBA" id="ARBA00022989"/>
    </source>
</evidence>
<evidence type="ECO:0000313" key="9">
    <source>
        <dbReference type="EMBL" id="SPO34884.1"/>
    </source>
</evidence>
<evidence type="ECO:0000256" key="8">
    <source>
        <dbReference type="SAM" id="Phobius"/>
    </source>
</evidence>
<dbReference type="EMBL" id="OOIP01000001">
    <property type="protein sequence ID" value="SPO34884.1"/>
    <property type="molecule type" value="Genomic_DNA"/>
</dbReference>
<feature type="transmembrane region" description="Helical" evidence="8">
    <location>
        <begin position="300"/>
        <end position="320"/>
    </location>
</feature>
<evidence type="ECO:0000256" key="1">
    <source>
        <dbReference type="ARBA" id="ARBA00004141"/>
    </source>
</evidence>
<protein>
    <submittedName>
        <fullName evidence="9">Related to Fer2 - High-affinity iron permease</fullName>
    </submittedName>
</protein>
<feature type="transmembrane region" description="Helical" evidence="8">
    <location>
        <begin position="72"/>
        <end position="97"/>
    </location>
</feature>
<feature type="transmembrane region" description="Helical" evidence="8">
    <location>
        <begin position="392"/>
        <end position="411"/>
    </location>
</feature>
<comment type="subcellular location">
    <subcellularLocation>
        <location evidence="1">Membrane</location>
        <topology evidence="1">Multi-pass membrane protein</topology>
    </subcellularLocation>
</comment>
<evidence type="ECO:0000256" key="3">
    <source>
        <dbReference type="ARBA" id="ARBA00022496"/>
    </source>
</evidence>
<evidence type="ECO:0000256" key="6">
    <source>
        <dbReference type="ARBA" id="ARBA00023136"/>
    </source>
</evidence>
<keyword evidence="4 8" id="KW-0812">Transmembrane</keyword>
<dbReference type="PANTHER" id="PTHR31632:SF2">
    <property type="entry name" value="PLASMA MEMBRANE IRON PERMEASE"/>
    <property type="match status" value="1"/>
</dbReference>
<dbReference type="Pfam" id="PF03239">
    <property type="entry name" value="FTR1"/>
    <property type="match status" value="1"/>
</dbReference>
<dbReference type="GO" id="GO:0033573">
    <property type="term" value="C:high-affinity iron permease complex"/>
    <property type="evidence" value="ECO:0007669"/>
    <property type="project" value="InterPro"/>
</dbReference>
<name>A0A5C3ERB9_9BASI</name>
<evidence type="ECO:0000256" key="4">
    <source>
        <dbReference type="ARBA" id="ARBA00022692"/>
    </source>
</evidence>
<keyword evidence="6 8" id="KW-0472">Membrane</keyword>
<evidence type="ECO:0000256" key="2">
    <source>
        <dbReference type="ARBA" id="ARBA00008333"/>
    </source>
</evidence>
<feature type="transmembrane region" description="Helical" evidence="8">
    <location>
        <begin position="241"/>
        <end position="262"/>
    </location>
</feature>
<feature type="transmembrane region" description="Helical" evidence="8">
    <location>
        <begin position="109"/>
        <end position="132"/>
    </location>
</feature>
<keyword evidence="3" id="KW-0410">Iron transport</keyword>
<dbReference type="InterPro" id="IPR004923">
    <property type="entry name" value="FTR1/Fip1/EfeU"/>
</dbReference>
<dbReference type="AlphaFoldDB" id="A0A5C3ERB9"/>